<dbReference type="EMBL" id="SOAU01000001">
    <property type="protein sequence ID" value="TDT14922.1"/>
    <property type="molecule type" value="Genomic_DNA"/>
</dbReference>
<dbReference type="AlphaFoldDB" id="A0A4R7HVF1"/>
<comment type="caution">
    <text evidence="1">The sequence shown here is derived from an EMBL/GenBank/DDBJ whole genome shotgun (WGS) entry which is preliminary data.</text>
</comment>
<proteinExistence type="predicted"/>
<name>A0A4R7HVF1_9ACTN</name>
<keyword evidence="2" id="KW-1185">Reference proteome</keyword>
<dbReference type="Proteomes" id="UP000294558">
    <property type="component" value="Unassembled WGS sequence"/>
</dbReference>
<sequence>MEGHVGESDVEVSFAALSLLHVVEPAAKRSDQWANLLLTVDHVSKGDALEMAT</sequence>
<evidence type="ECO:0000313" key="1">
    <source>
        <dbReference type="EMBL" id="TDT14922.1"/>
    </source>
</evidence>
<organism evidence="1 2">
    <name type="scientific">Ilumatobacter fluminis</name>
    <dbReference type="NCBI Taxonomy" id="467091"/>
    <lineage>
        <taxon>Bacteria</taxon>
        <taxon>Bacillati</taxon>
        <taxon>Actinomycetota</taxon>
        <taxon>Acidimicrobiia</taxon>
        <taxon>Acidimicrobiales</taxon>
        <taxon>Ilumatobacteraceae</taxon>
        <taxon>Ilumatobacter</taxon>
    </lineage>
</organism>
<gene>
    <name evidence="1" type="ORF">BDK89_0481</name>
</gene>
<accession>A0A4R7HVF1</accession>
<evidence type="ECO:0000313" key="2">
    <source>
        <dbReference type="Proteomes" id="UP000294558"/>
    </source>
</evidence>
<protein>
    <submittedName>
        <fullName evidence="1">Uncharacterized protein</fullName>
    </submittedName>
</protein>
<reference evidence="1 2" key="1">
    <citation type="submission" date="2019-03" db="EMBL/GenBank/DDBJ databases">
        <title>Sequencing the genomes of 1000 actinobacteria strains.</title>
        <authorList>
            <person name="Klenk H.-P."/>
        </authorList>
    </citation>
    <scope>NUCLEOTIDE SEQUENCE [LARGE SCALE GENOMIC DNA]</scope>
    <source>
        <strain evidence="1 2">DSM 18936</strain>
    </source>
</reference>